<dbReference type="InterPro" id="IPR000594">
    <property type="entry name" value="ThiF_NAD_FAD-bd"/>
</dbReference>
<dbReference type="GO" id="GO:0016779">
    <property type="term" value="F:nucleotidyltransferase activity"/>
    <property type="evidence" value="ECO:0007669"/>
    <property type="project" value="TreeGrafter"/>
</dbReference>
<dbReference type="AlphaFoldDB" id="A0A1G1VAU4"/>
<sequence>MGSKQKFKLNLNWIVKEEKDQISLNSPYGEKKKYTPSKHLLEFLIIKSCINQPKSLKLITQDIQNVLNVSQKEVENKISELLKAKIFSYNTTSGNTFSTNELDRYKWQLEFFTSFESLKNSKYDIQNNLKNSHIAIIGIGGQGSIIAQILVAMGIGKLTIVDGDTIERSNLTRQLAYNDSDIGKYKVEVLKSRLKLQNPYTKITPMRQYVTSKKDFMDIINGKDFVILCADKPLVKLGRWLNKVALSERIPYLGVSGNWIGPICIPFKTPCFECVLSHQINKDKDFEKYLKTLEKLKEIPRPSFGVRPILSGTLMALQVIKYLTKVMDVEILEGRFRVNIDLTTEFEKIKLDNNCKACGNTK</sequence>
<protein>
    <recommendedName>
        <fullName evidence="1">THIF-type NAD/FAD binding fold domain-containing protein</fullName>
    </recommendedName>
</protein>
<evidence type="ECO:0000313" key="3">
    <source>
        <dbReference type="Proteomes" id="UP000178659"/>
    </source>
</evidence>
<dbReference type="GO" id="GO:0005737">
    <property type="term" value="C:cytoplasm"/>
    <property type="evidence" value="ECO:0007669"/>
    <property type="project" value="TreeGrafter"/>
</dbReference>
<evidence type="ECO:0000259" key="1">
    <source>
        <dbReference type="Pfam" id="PF00899"/>
    </source>
</evidence>
<gene>
    <name evidence="2" type="ORF">A3A77_00675</name>
</gene>
<dbReference type="SUPFAM" id="SSF69572">
    <property type="entry name" value="Activating enzymes of the ubiquitin-like proteins"/>
    <property type="match status" value="1"/>
</dbReference>
<name>A0A1G1VAU4_9BACT</name>
<dbReference type="GO" id="GO:0008641">
    <property type="term" value="F:ubiquitin-like modifier activating enzyme activity"/>
    <property type="evidence" value="ECO:0007669"/>
    <property type="project" value="InterPro"/>
</dbReference>
<dbReference type="PANTHER" id="PTHR10953">
    <property type="entry name" value="UBIQUITIN-ACTIVATING ENZYME E1"/>
    <property type="match status" value="1"/>
</dbReference>
<dbReference type="InterPro" id="IPR035985">
    <property type="entry name" value="Ubiquitin-activating_enz"/>
</dbReference>
<reference evidence="2 3" key="1">
    <citation type="journal article" date="2016" name="Nat. Commun.">
        <title>Thousands of microbial genomes shed light on interconnected biogeochemical processes in an aquifer system.</title>
        <authorList>
            <person name="Anantharaman K."/>
            <person name="Brown C.T."/>
            <person name="Hug L.A."/>
            <person name="Sharon I."/>
            <person name="Castelle C.J."/>
            <person name="Probst A.J."/>
            <person name="Thomas B.C."/>
            <person name="Singh A."/>
            <person name="Wilkins M.J."/>
            <person name="Karaoz U."/>
            <person name="Brodie E.L."/>
            <person name="Williams K.H."/>
            <person name="Hubbard S.S."/>
            <person name="Banfield J.F."/>
        </authorList>
    </citation>
    <scope>NUCLEOTIDE SEQUENCE [LARGE SCALE GENOMIC DNA]</scope>
</reference>
<feature type="domain" description="THIF-type NAD/FAD binding fold" evidence="1">
    <location>
        <begin position="122"/>
        <end position="358"/>
    </location>
</feature>
<dbReference type="Proteomes" id="UP000178659">
    <property type="component" value="Unassembled WGS sequence"/>
</dbReference>
<dbReference type="GO" id="GO:0004792">
    <property type="term" value="F:thiosulfate-cyanide sulfurtransferase activity"/>
    <property type="evidence" value="ECO:0007669"/>
    <property type="project" value="TreeGrafter"/>
</dbReference>
<dbReference type="Pfam" id="PF00899">
    <property type="entry name" value="ThiF"/>
    <property type="match status" value="1"/>
</dbReference>
<dbReference type="InterPro" id="IPR045886">
    <property type="entry name" value="ThiF/MoeB/HesA"/>
</dbReference>
<dbReference type="EMBL" id="MHCC01000027">
    <property type="protein sequence ID" value="OGY12476.1"/>
    <property type="molecule type" value="Genomic_DNA"/>
</dbReference>
<organism evidence="2 3">
    <name type="scientific">Candidatus Blackburnbacteria bacterium RIFCSPLOWO2_01_FULL_40_20</name>
    <dbReference type="NCBI Taxonomy" id="1797519"/>
    <lineage>
        <taxon>Bacteria</taxon>
        <taxon>Candidatus Blackburniibacteriota</taxon>
    </lineage>
</organism>
<accession>A0A1G1VAU4</accession>
<proteinExistence type="predicted"/>
<comment type="caution">
    <text evidence="2">The sequence shown here is derived from an EMBL/GenBank/DDBJ whole genome shotgun (WGS) entry which is preliminary data.</text>
</comment>
<dbReference type="PANTHER" id="PTHR10953:SF102">
    <property type="entry name" value="ADENYLYLTRANSFERASE AND SULFURTRANSFERASE MOCS3"/>
    <property type="match status" value="1"/>
</dbReference>
<dbReference type="Gene3D" id="3.40.50.720">
    <property type="entry name" value="NAD(P)-binding Rossmann-like Domain"/>
    <property type="match status" value="1"/>
</dbReference>
<evidence type="ECO:0000313" key="2">
    <source>
        <dbReference type="EMBL" id="OGY12476.1"/>
    </source>
</evidence>